<keyword evidence="2" id="KW-1185">Reference proteome</keyword>
<dbReference type="EMBL" id="CM056819">
    <property type="protein sequence ID" value="KAJ8624130.1"/>
    <property type="molecule type" value="Genomic_DNA"/>
</dbReference>
<protein>
    <submittedName>
        <fullName evidence="1">Uncharacterized protein</fullName>
    </submittedName>
</protein>
<accession>A0ACC2KSV8</accession>
<evidence type="ECO:0000313" key="1">
    <source>
        <dbReference type="EMBL" id="KAJ8624130.1"/>
    </source>
</evidence>
<comment type="caution">
    <text evidence="1">The sequence shown here is derived from an EMBL/GenBank/DDBJ whole genome shotgun (WGS) entry which is preliminary data.</text>
</comment>
<sequence>MGETVSWSVYLIISSQLPKTYVGATNDFSRRLKQHNGKLKGGAKASRAGRPWTCACIVQGFKDQSEACMFESKWKSFSQKLPRKKEVEDTGIGADDGAGSLHLLKHREAALNRVKGCVDCSHLDIEWHQDPS</sequence>
<evidence type="ECO:0000313" key="2">
    <source>
        <dbReference type="Proteomes" id="UP001234297"/>
    </source>
</evidence>
<dbReference type="Proteomes" id="UP001234297">
    <property type="component" value="Chromosome 11"/>
</dbReference>
<reference evidence="1 2" key="1">
    <citation type="journal article" date="2022" name="Hortic Res">
        <title>A haplotype resolved chromosomal level avocado genome allows analysis of novel avocado genes.</title>
        <authorList>
            <person name="Nath O."/>
            <person name="Fletcher S.J."/>
            <person name="Hayward A."/>
            <person name="Shaw L.M."/>
            <person name="Masouleh A.K."/>
            <person name="Furtado A."/>
            <person name="Henry R.J."/>
            <person name="Mitter N."/>
        </authorList>
    </citation>
    <scope>NUCLEOTIDE SEQUENCE [LARGE SCALE GENOMIC DNA]</scope>
    <source>
        <strain evidence="2">cv. Hass</strain>
    </source>
</reference>
<proteinExistence type="predicted"/>
<gene>
    <name evidence="1" type="ORF">MRB53_032660</name>
</gene>
<organism evidence="1 2">
    <name type="scientific">Persea americana</name>
    <name type="common">Avocado</name>
    <dbReference type="NCBI Taxonomy" id="3435"/>
    <lineage>
        <taxon>Eukaryota</taxon>
        <taxon>Viridiplantae</taxon>
        <taxon>Streptophyta</taxon>
        <taxon>Embryophyta</taxon>
        <taxon>Tracheophyta</taxon>
        <taxon>Spermatophyta</taxon>
        <taxon>Magnoliopsida</taxon>
        <taxon>Magnoliidae</taxon>
        <taxon>Laurales</taxon>
        <taxon>Lauraceae</taxon>
        <taxon>Persea</taxon>
    </lineage>
</organism>
<name>A0ACC2KSV8_PERAE</name>